<protein>
    <submittedName>
        <fullName evidence="2">ABC transporter permease</fullName>
    </submittedName>
</protein>
<feature type="transmembrane region" description="Helical" evidence="1">
    <location>
        <begin position="312"/>
        <end position="332"/>
    </location>
</feature>
<feature type="transmembrane region" description="Helical" evidence="1">
    <location>
        <begin position="186"/>
        <end position="208"/>
    </location>
</feature>
<accession>A0ABT6P6Z1</accession>
<feature type="transmembrane region" description="Helical" evidence="1">
    <location>
        <begin position="490"/>
        <end position="512"/>
    </location>
</feature>
<evidence type="ECO:0000256" key="1">
    <source>
        <dbReference type="SAM" id="Phobius"/>
    </source>
</evidence>
<keyword evidence="3" id="KW-1185">Reference proteome</keyword>
<sequence length="576" mass="59897">MSAQTGTARAAGASLLHRLKDDPNPIWIRELRQSARLVRTPIILCVLSILATLAIAAIGGLVSINESPATTGYVLFQVFFSLAYFVVTFVGPAVAANAIASEREGRTWEAVILTGLRPAVIARGKFLAAYTSISMYVVMLAPVGALPFLFGGVTATETIVAFGFLFLIAALAVAFGLAVSSKMNSLRAALVVTLICAVIASLNVYGWFGVGLSVAAHDAWSGVPEGPPVWLPTAYARAPFDLTYVLCLIMLPIVATGLPAWFLYEVTVANLTSITDDRSTGLKRWFLVAAPVFALCSAAPVAAVATHRQLEVAIAGICVLLVFLMISVYIFLGDSLGPSRRVRLHWDRQGVGGIRRLLGPGILGTSMMQLSMAAVAFLMPVAAGILAVMGGVNAAEEIQQILLVALYAGSFYLFSVGLGALLRARLSTTLLSRVLLLAVHFLVTVGPWIVAAIAGLFASASGRGALIVAAPSPLYVFVALDALGTSGEELLVVASVAASVVWGLFGLLFLTLARGRVRRVIAAHEVALGESDRILAEEDAAAVRAMEDAAAAAAAAAAAPPGADAPAVAPEPEPAG</sequence>
<organism evidence="2 3">
    <name type="scientific">Polyangium sorediatum</name>
    <dbReference type="NCBI Taxonomy" id="889274"/>
    <lineage>
        <taxon>Bacteria</taxon>
        <taxon>Pseudomonadati</taxon>
        <taxon>Myxococcota</taxon>
        <taxon>Polyangia</taxon>
        <taxon>Polyangiales</taxon>
        <taxon>Polyangiaceae</taxon>
        <taxon>Polyangium</taxon>
    </lineage>
</organism>
<feature type="transmembrane region" description="Helical" evidence="1">
    <location>
        <begin position="159"/>
        <end position="179"/>
    </location>
</feature>
<name>A0ABT6P6Z1_9BACT</name>
<gene>
    <name evidence="2" type="ORF">QHF89_40900</name>
</gene>
<dbReference type="EMBL" id="JARZHI010000069">
    <property type="protein sequence ID" value="MDI1435935.1"/>
    <property type="molecule type" value="Genomic_DNA"/>
</dbReference>
<reference evidence="2 3" key="1">
    <citation type="submission" date="2023-04" db="EMBL/GenBank/DDBJ databases">
        <title>The genome sequence of Polyangium sorediatum DSM14670.</title>
        <authorList>
            <person name="Zhang X."/>
        </authorList>
    </citation>
    <scope>NUCLEOTIDE SEQUENCE [LARGE SCALE GENOMIC DNA]</scope>
    <source>
        <strain evidence="2 3">DSM 14670</strain>
    </source>
</reference>
<feature type="transmembrane region" description="Helical" evidence="1">
    <location>
        <begin position="242"/>
        <end position="264"/>
    </location>
</feature>
<feature type="transmembrane region" description="Helical" evidence="1">
    <location>
        <begin position="401"/>
        <end position="422"/>
    </location>
</feature>
<feature type="transmembrane region" description="Helical" evidence="1">
    <location>
        <begin position="74"/>
        <end position="96"/>
    </location>
</feature>
<comment type="caution">
    <text evidence="2">The sequence shown here is derived from an EMBL/GenBank/DDBJ whole genome shotgun (WGS) entry which is preliminary data.</text>
</comment>
<dbReference type="Proteomes" id="UP001160301">
    <property type="component" value="Unassembled WGS sequence"/>
</dbReference>
<feature type="transmembrane region" description="Helical" evidence="1">
    <location>
        <begin position="434"/>
        <end position="458"/>
    </location>
</feature>
<keyword evidence="1" id="KW-0472">Membrane</keyword>
<proteinExistence type="predicted"/>
<keyword evidence="1" id="KW-0812">Transmembrane</keyword>
<evidence type="ECO:0000313" key="3">
    <source>
        <dbReference type="Proteomes" id="UP001160301"/>
    </source>
</evidence>
<feature type="transmembrane region" description="Helical" evidence="1">
    <location>
        <begin position="127"/>
        <end position="153"/>
    </location>
</feature>
<feature type="transmembrane region" description="Helical" evidence="1">
    <location>
        <begin position="285"/>
        <end position="306"/>
    </location>
</feature>
<feature type="transmembrane region" description="Helical" evidence="1">
    <location>
        <begin position="370"/>
        <end position="389"/>
    </location>
</feature>
<evidence type="ECO:0000313" key="2">
    <source>
        <dbReference type="EMBL" id="MDI1435935.1"/>
    </source>
</evidence>
<feature type="transmembrane region" description="Helical" evidence="1">
    <location>
        <begin position="42"/>
        <end position="62"/>
    </location>
</feature>
<dbReference type="RefSeq" id="WP_136971948.1">
    <property type="nucleotide sequence ID" value="NZ_JARZHI010000069.1"/>
</dbReference>
<keyword evidence="1" id="KW-1133">Transmembrane helix</keyword>